<reference evidence="10 11" key="1">
    <citation type="submission" date="2024-09" db="EMBL/GenBank/DDBJ databases">
        <authorList>
            <person name="Sun Q."/>
            <person name="Mori K."/>
        </authorList>
    </citation>
    <scope>NUCLEOTIDE SEQUENCE [LARGE SCALE GENOMIC DNA]</scope>
    <source>
        <strain evidence="10 11">TBRC 0563</strain>
    </source>
</reference>
<dbReference type="PANTHER" id="PTHR11963:SF23">
    <property type="entry name" value="CYTOSOL AMINOPEPTIDASE"/>
    <property type="match status" value="1"/>
</dbReference>
<name>A0ABV5Y8Q6_9ACTN</name>
<dbReference type="InterPro" id="IPR011356">
    <property type="entry name" value="Leucine_aapep/pepB"/>
</dbReference>
<evidence type="ECO:0000256" key="2">
    <source>
        <dbReference type="ARBA" id="ARBA00022438"/>
    </source>
</evidence>
<accession>A0ABV5Y8Q6</accession>
<evidence type="ECO:0000256" key="3">
    <source>
        <dbReference type="ARBA" id="ARBA00022670"/>
    </source>
</evidence>
<dbReference type="RefSeq" id="WP_378195440.1">
    <property type="nucleotide sequence ID" value="NZ_JBHLZP010000017.1"/>
</dbReference>
<sequence>AGRGVGRRRVACALAAARPSDPQAAETVAENWLMGGYAFDAYRTTAGRTVCEELTMWRCDARSVETGVIIGEAANHARDLVNTPAGDLVPLDLAARCQDLADTYGFTVRLVQGQELIDGGFGGLLGVGAGSAHPPVLIEIERGRPDLPHVALVGKGITFDSGGLSLKSTSEMLTMKADMSGAASIIGALVALERLGSPTHVRAYLACAENMPGTTAMRVGDVLRHRNGLTTEVVDTDCEGRLVLGDALAYAAEAAPAEIIDIATLSSSSGLGPDMWAVLGTDPGIVERLLQAGAASGEPGWELPLWDAYASRLRSDVADIRNYDLSIVTPFGAILAALYLRRFVTGVPWAHIDLALTVMRSERTAAWSTGANGNGTRTLARYLADRPG</sequence>
<keyword evidence="4" id="KW-0378">Hydrolase</keyword>
<keyword evidence="11" id="KW-1185">Reference proteome</keyword>
<keyword evidence="2" id="KW-0031">Aminopeptidase</keyword>
<evidence type="ECO:0000259" key="9">
    <source>
        <dbReference type="Pfam" id="PF00883"/>
    </source>
</evidence>
<organism evidence="10 11">
    <name type="scientific">Actinoallomurus acaciae</name>
    <dbReference type="NCBI Taxonomy" id="502577"/>
    <lineage>
        <taxon>Bacteria</taxon>
        <taxon>Bacillati</taxon>
        <taxon>Actinomycetota</taxon>
        <taxon>Actinomycetes</taxon>
        <taxon>Streptosporangiales</taxon>
        <taxon>Thermomonosporaceae</taxon>
        <taxon>Actinoallomurus</taxon>
    </lineage>
</organism>
<feature type="domain" description="Cytosol aminopeptidase" evidence="9">
    <location>
        <begin position="76"/>
        <end position="379"/>
    </location>
</feature>
<keyword evidence="3" id="KW-0645">Protease</keyword>
<protein>
    <recommendedName>
        <fullName evidence="7">Probable cytosol aminopeptidase</fullName>
    </recommendedName>
    <alternativeName>
        <fullName evidence="8">Leucine aminopeptidase</fullName>
    </alternativeName>
    <alternativeName>
        <fullName evidence="5">Leucyl aminopeptidase</fullName>
    </alternativeName>
</protein>
<dbReference type="PRINTS" id="PR00481">
    <property type="entry name" value="LAMNOPPTDASE"/>
</dbReference>
<evidence type="ECO:0000313" key="11">
    <source>
        <dbReference type="Proteomes" id="UP001589627"/>
    </source>
</evidence>
<gene>
    <name evidence="10" type="ORF">ACFFNX_04320</name>
</gene>
<evidence type="ECO:0000256" key="1">
    <source>
        <dbReference type="ARBA" id="ARBA00009528"/>
    </source>
</evidence>
<dbReference type="Gene3D" id="3.40.630.10">
    <property type="entry name" value="Zn peptidases"/>
    <property type="match status" value="1"/>
</dbReference>
<dbReference type="InterPro" id="IPR000819">
    <property type="entry name" value="Peptidase_M17_C"/>
</dbReference>
<dbReference type="PANTHER" id="PTHR11963">
    <property type="entry name" value="LEUCINE AMINOPEPTIDASE-RELATED"/>
    <property type="match status" value="1"/>
</dbReference>
<dbReference type="SUPFAM" id="SSF53187">
    <property type="entry name" value="Zn-dependent exopeptidases"/>
    <property type="match status" value="1"/>
</dbReference>
<dbReference type="Pfam" id="PF00883">
    <property type="entry name" value="Peptidase_M17"/>
    <property type="match status" value="1"/>
</dbReference>
<proteinExistence type="inferred from homology"/>
<comment type="caution">
    <text evidence="10">The sequence shown here is derived from an EMBL/GenBank/DDBJ whole genome shotgun (WGS) entry which is preliminary data.</text>
</comment>
<comment type="function">
    <text evidence="6">Presumably involved in the processing and regular turnover of intracellular proteins. Catalyzes the removal of unsubstituted N-terminal amino acids from various peptides.</text>
</comment>
<evidence type="ECO:0000256" key="7">
    <source>
        <dbReference type="ARBA" id="ARBA00050021"/>
    </source>
</evidence>
<evidence type="ECO:0000313" key="10">
    <source>
        <dbReference type="EMBL" id="MFB9831410.1"/>
    </source>
</evidence>
<feature type="non-terminal residue" evidence="10">
    <location>
        <position position="1"/>
    </location>
</feature>
<dbReference type="EMBL" id="JBHLZP010000017">
    <property type="protein sequence ID" value="MFB9831410.1"/>
    <property type="molecule type" value="Genomic_DNA"/>
</dbReference>
<evidence type="ECO:0000256" key="6">
    <source>
        <dbReference type="ARBA" id="ARBA00049972"/>
    </source>
</evidence>
<dbReference type="Gene3D" id="3.40.220.10">
    <property type="entry name" value="Leucine Aminopeptidase, subunit E, domain 1"/>
    <property type="match status" value="1"/>
</dbReference>
<evidence type="ECO:0000256" key="4">
    <source>
        <dbReference type="ARBA" id="ARBA00022801"/>
    </source>
</evidence>
<evidence type="ECO:0000256" key="5">
    <source>
        <dbReference type="ARBA" id="ARBA00033172"/>
    </source>
</evidence>
<dbReference type="InterPro" id="IPR043472">
    <property type="entry name" value="Macro_dom-like"/>
</dbReference>
<dbReference type="CDD" id="cd00433">
    <property type="entry name" value="Peptidase_M17"/>
    <property type="match status" value="1"/>
</dbReference>
<comment type="similarity">
    <text evidence="1">Belongs to the peptidase M17 family.</text>
</comment>
<evidence type="ECO:0000256" key="8">
    <source>
        <dbReference type="ARBA" id="ARBA00050061"/>
    </source>
</evidence>
<dbReference type="Proteomes" id="UP001589627">
    <property type="component" value="Unassembled WGS sequence"/>
</dbReference>